<dbReference type="Proteomes" id="UP001372834">
    <property type="component" value="Unassembled WGS sequence"/>
</dbReference>
<reference evidence="9 10" key="1">
    <citation type="submission" date="2023-10" db="EMBL/GenBank/DDBJ databases">
        <title>Genomes of two closely related lineages of the louse Polyplax serrata with different host specificities.</title>
        <authorList>
            <person name="Martinu J."/>
            <person name="Tarabai H."/>
            <person name="Stefka J."/>
            <person name="Hypsa V."/>
        </authorList>
    </citation>
    <scope>NUCLEOTIDE SEQUENCE [LARGE SCALE GENOMIC DNA]</scope>
    <source>
        <strain evidence="9">HR10_N</strain>
    </source>
</reference>
<dbReference type="GO" id="GO:0016020">
    <property type="term" value="C:membrane"/>
    <property type="evidence" value="ECO:0007669"/>
    <property type="project" value="UniProtKB-SubCell"/>
</dbReference>
<evidence type="ECO:0000313" key="10">
    <source>
        <dbReference type="Proteomes" id="UP001372834"/>
    </source>
</evidence>
<evidence type="ECO:0000256" key="5">
    <source>
        <dbReference type="ARBA" id="ARBA00022737"/>
    </source>
</evidence>
<evidence type="ECO:0000256" key="2">
    <source>
        <dbReference type="ARBA" id="ARBA00005900"/>
    </source>
</evidence>
<proteinExistence type="inferred from homology"/>
<keyword evidence="5" id="KW-0677">Repeat</keyword>
<dbReference type="GO" id="GO:0015267">
    <property type="term" value="F:channel activity"/>
    <property type="evidence" value="ECO:0007669"/>
    <property type="project" value="TreeGrafter"/>
</dbReference>
<evidence type="ECO:0000313" key="9">
    <source>
        <dbReference type="EMBL" id="KAK6629858.1"/>
    </source>
</evidence>
<evidence type="ECO:0000256" key="8">
    <source>
        <dbReference type="SAM" id="Phobius"/>
    </source>
</evidence>
<evidence type="ECO:0000256" key="4">
    <source>
        <dbReference type="ARBA" id="ARBA00022692"/>
    </source>
</evidence>
<dbReference type="PANTHER" id="PTHR21191:SF16">
    <property type="entry name" value="AQUAPORIN"/>
    <property type="match status" value="1"/>
</dbReference>
<organism evidence="9 10">
    <name type="scientific">Polyplax serrata</name>
    <name type="common">Common mouse louse</name>
    <dbReference type="NCBI Taxonomy" id="468196"/>
    <lineage>
        <taxon>Eukaryota</taxon>
        <taxon>Metazoa</taxon>
        <taxon>Ecdysozoa</taxon>
        <taxon>Arthropoda</taxon>
        <taxon>Hexapoda</taxon>
        <taxon>Insecta</taxon>
        <taxon>Pterygota</taxon>
        <taxon>Neoptera</taxon>
        <taxon>Paraneoptera</taxon>
        <taxon>Psocodea</taxon>
        <taxon>Troctomorpha</taxon>
        <taxon>Phthiraptera</taxon>
        <taxon>Anoplura</taxon>
        <taxon>Polyplacidae</taxon>
        <taxon>Polyplax</taxon>
    </lineage>
</organism>
<feature type="transmembrane region" description="Helical" evidence="8">
    <location>
        <begin position="281"/>
        <end position="300"/>
    </location>
</feature>
<feature type="transmembrane region" description="Helical" evidence="8">
    <location>
        <begin position="7"/>
        <end position="25"/>
    </location>
</feature>
<evidence type="ECO:0000256" key="3">
    <source>
        <dbReference type="ARBA" id="ARBA00022448"/>
    </source>
</evidence>
<gene>
    <name evidence="9" type="ORF">RUM43_003679</name>
</gene>
<dbReference type="EMBL" id="JAWJWE010000036">
    <property type="protein sequence ID" value="KAK6629858.1"/>
    <property type="molecule type" value="Genomic_DNA"/>
</dbReference>
<dbReference type="SUPFAM" id="SSF81338">
    <property type="entry name" value="Aquaporin-like"/>
    <property type="match status" value="1"/>
</dbReference>
<accession>A0AAN8RXF3</accession>
<dbReference type="Gene3D" id="1.20.1080.10">
    <property type="entry name" value="Glycerol uptake facilitator protein"/>
    <property type="match status" value="1"/>
</dbReference>
<dbReference type="FunFam" id="1.20.1080.10:FF:000018">
    <property type="entry name" value="Aquaporin"/>
    <property type="match status" value="1"/>
</dbReference>
<dbReference type="InterPro" id="IPR023271">
    <property type="entry name" value="Aquaporin-like"/>
</dbReference>
<evidence type="ECO:0008006" key="11">
    <source>
        <dbReference type="Google" id="ProtNLM"/>
    </source>
</evidence>
<sequence length="339" mass="37518">MVELKTNRSWIIGILIAVNSAYFLSKDKGKHATNKLGILGFDIPDVVCFSPSELAVPIEQLSFSTGVILLICALSHFLRQAVDQYVSDSLIRILLQEAIAAADLCGCCFELIIVADNYGVWMYALYLFLLTIWWAVDWGDANACPNIQLEHVILGKQDSQTSLTKIWAQLTGGIFVFRLMQYIWSLELIENHEKRALEECTADLQVSIWHGFLVEGGGTLLCQLVSKIIAEVEPKYGIIIESLIGTAAVVAAFDRTGGYFNPALATSLKYGCEGNTLKEHIVVYWVGGCLGSALSVVIYHRTPLHSIFSKLSHKKEPDATQVNSSKAEMDYSGFWDKAD</sequence>
<keyword evidence="6 8" id="KW-1133">Transmembrane helix</keyword>
<comment type="similarity">
    <text evidence="2">Belongs to the MIP/aquaporin (TC 1.A.8) family. AQP11/AQP12 subfamily.</text>
</comment>
<evidence type="ECO:0000256" key="6">
    <source>
        <dbReference type="ARBA" id="ARBA00022989"/>
    </source>
</evidence>
<name>A0AAN8RXF3_POLSC</name>
<feature type="transmembrane region" description="Helical" evidence="8">
    <location>
        <begin position="61"/>
        <end position="78"/>
    </location>
</feature>
<feature type="transmembrane region" description="Helical" evidence="8">
    <location>
        <begin position="90"/>
        <end position="114"/>
    </location>
</feature>
<protein>
    <recommendedName>
        <fullName evidence="11">Aquaporin</fullName>
    </recommendedName>
</protein>
<dbReference type="GO" id="GO:0005737">
    <property type="term" value="C:cytoplasm"/>
    <property type="evidence" value="ECO:0007669"/>
    <property type="project" value="TreeGrafter"/>
</dbReference>
<feature type="transmembrane region" description="Helical" evidence="8">
    <location>
        <begin position="120"/>
        <end position="136"/>
    </location>
</feature>
<comment type="caution">
    <text evidence="9">The sequence shown here is derived from an EMBL/GenBank/DDBJ whole genome shotgun (WGS) entry which is preliminary data.</text>
</comment>
<keyword evidence="7 8" id="KW-0472">Membrane</keyword>
<comment type="subcellular location">
    <subcellularLocation>
        <location evidence="1">Membrane</location>
        <topology evidence="1">Multi-pass membrane protein</topology>
    </subcellularLocation>
</comment>
<dbReference type="InterPro" id="IPR051883">
    <property type="entry name" value="AQP11/12_channel"/>
</dbReference>
<keyword evidence="3" id="KW-0813">Transport</keyword>
<dbReference type="PANTHER" id="PTHR21191">
    <property type="entry name" value="AQUAPORIN"/>
    <property type="match status" value="1"/>
</dbReference>
<evidence type="ECO:0000256" key="1">
    <source>
        <dbReference type="ARBA" id="ARBA00004141"/>
    </source>
</evidence>
<keyword evidence="4 8" id="KW-0812">Transmembrane</keyword>
<evidence type="ECO:0000256" key="7">
    <source>
        <dbReference type="ARBA" id="ARBA00023136"/>
    </source>
</evidence>
<dbReference type="AlphaFoldDB" id="A0AAN8RXF3"/>